<dbReference type="Proteomes" id="UP000267341">
    <property type="component" value="Unassembled WGS sequence"/>
</dbReference>
<sequence length="142" mass="15530">MSVSRNCCLLLAVLSLCLSGCSLMSGAQSRKSSMPAATDKNATSAKQENRRPARQADDNGLPGRCRQELTVLNTIAPGAASPLSGHFTVLMQRMHQYAGVRDTLSPPLQETIDALYRYRVNKVCADIRHTLLNNLSQQVEQE</sequence>
<feature type="region of interest" description="Disordered" evidence="1">
    <location>
        <begin position="29"/>
        <end position="63"/>
    </location>
</feature>
<reference evidence="3 6" key="2">
    <citation type="submission" date="2018-10" db="EMBL/GenBank/DDBJ databases">
        <title>Genomic Encyclopedia of Type Strains, Phase IV (KMG-IV): sequencing the most valuable type-strain genomes for metagenomic binning, comparative biology and taxonomic classification.</title>
        <authorList>
            <person name="Goeker M."/>
        </authorList>
    </citation>
    <scope>NUCLEOTIDE SEQUENCE [LARGE SCALE GENOMIC DNA]</scope>
    <source>
        <strain evidence="3 6">DSM 5079</strain>
    </source>
</reference>
<feature type="compositionally biased region" description="Basic and acidic residues" evidence="1">
    <location>
        <begin position="47"/>
        <end position="57"/>
    </location>
</feature>
<keyword evidence="6" id="KW-1185">Reference proteome</keyword>
<evidence type="ECO:0000313" key="6">
    <source>
        <dbReference type="Proteomes" id="UP000267341"/>
    </source>
</evidence>
<evidence type="ECO:0000256" key="1">
    <source>
        <dbReference type="SAM" id="MobiDB-lite"/>
    </source>
</evidence>
<reference evidence="4 5" key="1">
    <citation type="submission" date="2018-06" db="EMBL/GenBank/DDBJ databases">
        <authorList>
            <consortium name="Pathogen Informatics"/>
            <person name="Doyle S."/>
        </authorList>
    </citation>
    <scope>NUCLEOTIDE SEQUENCE [LARGE SCALE GENOMIC DNA]</scope>
    <source>
        <strain evidence="4 5">NCTC11967</strain>
    </source>
</reference>
<dbReference type="Proteomes" id="UP000251313">
    <property type="component" value="Unassembled WGS sequence"/>
</dbReference>
<dbReference type="RefSeq" id="WP_038257584.1">
    <property type="nucleotide sequence ID" value="NZ_CABKQJ010000016.1"/>
</dbReference>
<feature type="signal peptide" evidence="2">
    <location>
        <begin position="1"/>
        <end position="27"/>
    </location>
</feature>
<evidence type="ECO:0000313" key="5">
    <source>
        <dbReference type="Proteomes" id="UP000251313"/>
    </source>
</evidence>
<evidence type="ECO:0000256" key="2">
    <source>
        <dbReference type="SAM" id="SignalP"/>
    </source>
</evidence>
<protein>
    <submittedName>
        <fullName evidence="4">Uncharacterized protein</fullName>
    </submittedName>
</protein>
<dbReference type="AlphaFoldDB" id="A0AB38FRV8"/>
<name>A0AB38FRV8_9ENTR</name>
<keyword evidence="2" id="KW-0732">Signal</keyword>
<feature type="chain" id="PRO_5044290270" evidence="2">
    <location>
        <begin position="28"/>
        <end position="142"/>
    </location>
</feature>
<comment type="caution">
    <text evidence="4">The sequence shown here is derived from an EMBL/GenBank/DDBJ whole genome shotgun (WGS) entry which is preliminary data.</text>
</comment>
<dbReference type="GeneID" id="66903315"/>
<accession>A0AB38FRV8</accession>
<organism evidence="4 5">
    <name type="scientific">Yokenella regensburgei</name>
    <dbReference type="NCBI Taxonomy" id="158877"/>
    <lineage>
        <taxon>Bacteria</taxon>
        <taxon>Pseudomonadati</taxon>
        <taxon>Pseudomonadota</taxon>
        <taxon>Gammaproteobacteria</taxon>
        <taxon>Enterobacterales</taxon>
        <taxon>Enterobacteriaceae</taxon>
        <taxon>Yokenella</taxon>
    </lineage>
</organism>
<gene>
    <name evidence="3" type="ORF">C7387_1263</name>
    <name evidence="4" type="ORF">NCTC11967_00973</name>
</gene>
<evidence type="ECO:0000313" key="4">
    <source>
        <dbReference type="EMBL" id="SQA60911.1"/>
    </source>
</evidence>
<dbReference type="EMBL" id="UAVL01000001">
    <property type="protein sequence ID" value="SQA60911.1"/>
    <property type="molecule type" value="Genomic_DNA"/>
</dbReference>
<dbReference type="EMBL" id="RBIZ01000003">
    <property type="protein sequence ID" value="RKR64565.1"/>
    <property type="molecule type" value="Genomic_DNA"/>
</dbReference>
<proteinExistence type="predicted"/>
<evidence type="ECO:0000313" key="3">
    <source>
        <dbReference type="EMBL" id="RKR64565.1"/>
    </source>
</evidence>